<protein>
    <recommendedName>
        <fullName evidence="4">Virus attachment protein p12 family protein</fullName>
    </recommendedName>
</protein>
<evidence type="ECO:0000313" key="2">
    <source>
        <dbReference type="EMBL" id="EGJ72425.1"/>
    </source>
</evidence>
<gene>
    <name evidence="2" type="ORF">Bcop_2264</name>
</gene>
<dbReference type="HOGENOM" id="CLU_2714069_0_0_10"/>
<keyword evidence="1" id="KW-0472">Membrane</keyword>
<proteinExistence type="predicted"/>
<keyword evidence="3" id="KW-1185">Reference proteome</keyword>
<dbReference type="STRING" id="679937.Bcop_2264"/>
<feature type="transmembrane region" description="Helical" evidence="1">
    <location>
        <begin position="6"/>
        <end position="25"/>
    </location>
</feature>
<dbReference type="OrthoDB" id="1049728at2"/>
<dbReference type="Proteomes" id="UP000018439">
    <property type="component" value="Chromosome"/>
</dbReference>
<name>F3ZUH7_9BACE</name>
<organism evidence="2 3">
    <name type="scientific">Bacteroides coprosuis DSM 18011</name>
    <dbReference type="NCBI Taxonomy" id="679937"/>
    <lineage>
        <taxon>Bacteria</taxon>
        <taxon>Pseudomonadati</taxon>
        <taxon>Bacteroidota</taxon>
        <taxon>Bacteroidia</taxon>
        <taxon>Bacteroidales</taxon>
        <taxon>Bacteroidaceae</taxon>
        <taxon>Bacteroides</taxon>
    </lineage>
</organism>
<dbReference type="eggNOG" id="ENOG5030WDQ">
    <property type="taxonomic scope" value="Bacteria"/>
</dbReference>
<sequence length="77" mass="8898">MSNWQDWAVIIILILCFGYVAYKTYKFIMRTKRNENPCDSCATGCALRDTIKDKMDGNKCCSSVQPKIKLKKVDKKK</sequence>
<evidence type="ECO:0008006" key="4">
    <source>
        <dbReference type="Google" id="ProtNLM"/>
    </source>
</evidence>
<dbReference type="AlphaFoldDB" id="F3ZUH7"/>
<dbReference type="EMBL" id="CM001167">
    <property type="protein sequence ID" value="EGJ72425.1"/>
    <property type="molecule type" value="Genomic_DNA"/>
</dbReference>
<reference evidence="2 3" key="1">
    <citation type="journal article" date="2011" name="Stand. Genomic Sci.">
        <title>Non-contiguous finished genome sequence of Bacteroides coprosuis type strain (PC139).</title>
        <authorList>
            <person name="Land M."/>
            <person name="Held B."/>
            <person name="Gronow S."/>
            <person name="Abt B."/>
            <person name="Lucas S."/>
            <person name="Del Rio T.G."/>
            <person name="Nolan M."/>
            <person name="Tice H."/>
            <person name="Cheng J.F."/>
            <person name="Pitluck S."/>
            <person name="Liolios K."/>
            <person name="Pagani I."/>
            <person name="Ivanova N."/>
            <person name="Mavromatis K."/>
            <person name="Mikhailova N."/>
            <person name="Pati A."/>
            <person name="Tapia R."/>
            <person name="Han C."/>
            <person name="Goodwin L."/>
            <person name="Chen A."/>
            <person name="Palaniappan K."/>
            <person name="Hauser L."/>
            <person name="Brambilla E.M."/>
            <person name="Rohde M."/>
            <person name="Goker M."/>
            <person name="Detter J.C."/>
            <person name="Woyke T."/>
            <person name="Bristow J."/>
            <person name="Eisen J.A."/>
            <person name="Markowitz V."/>
            <person name="Hugenholtz P."/>
            <person name="Kyrpides N.C."/>
            <person name="Klenk H.P."/>
            <person name="Lapidus A."/>
        </authorList>
    </citation>
    <scope>NUCLEOTIDE SEQUENCE</scope>
    <source>
        <strain evidence="2 3">DSM 18011</strain>
    </source>
</reference>
<keyword evidence="1" id="KW-1133">Transmembrane helix</keyword>
<evidence type="ECO:0000256" key="1">
    <source>
        <dbReference type="SAM" id="Phobius"/>
    </source>
</evidence>
<evidence type="ECO:0000313" key="3">
    <source>
        <dbReference type="Proteomes" id="UP000018439"/>
    </source>
</evidence>
<accession>F3ZUH7</accession>
<keyword evidence="1" id="KW-0812">Transmembrane</keyword>